<feature type="transmembrane region" description="Helical" evidence="1">
    <location>
        <begin position="87"/>
        <end position="104"/>
    </location>
</feature>
<evidence type="ECO:0000313" key="2">
    <source>
        <dbReference type="EMBL" id="NIR76295.1"/>
    </source>
</evidence>
<evidence type="ECO:0000313" key="3">
    <source>
        <dbReference type="Proteomes" id="UP000702544"/>
    </source>
</evidence>
<feature type="transmembrane region" description="Helical" evidence="1">
    <location>
        <begin position="27"/>
        <end position="46"/>
    </location>
</feature>
<evidence type="ECO:0000256" key="1">
    <source>
        <dbReference type="SAM" id="Phobius"/>
    </source>
</evidence>
<dbReference type="Proteomes" id="UP000702544">
    <property type="component" value="Unassembled WGS sequence"/>
</dbReference>
<name>A0AAE4Z9K6_9BACT</name>
<protein>
    <submittedName>
        <fullName evidence="2">DUF2207 domain-containing protein</fullName>
    </submittedName>
</protein>
<keyword evidence="1" id="KW-0472">Membrane</keyword>
<comment type="caution">
    <text evidence="2">The sequence shown here is derived from an EMBL/GenBank/DDBJ whole genome shotgun (WGS) entry which is preliminary data.</text>
</comment>
<dbReference type="EMBL" id="JAACAK010000120">
    <property type="protein sequence ID" value="NIR76295.1"/>
    <property type="molecule type" value="Genomic_DNA"/>
</dbReference>
<sequence>MLGHLAGRGLGRAAVGCPLLGGCSEPAPILLAIPLAILGMAVAAGLTASRVRRWWEGVAVFAVGIASMLVLVISVGVLGAGRTAGRGLALGWLLVAVAVAVATWRRGDESSVREDENERP</sequence>
<keyword evidence="1" id="KW-0812">Transmembrane</keyword>
<gene>
    <name evidence="2" type="ORF">GWO12_14470</name>
</gene>
<organism evidence="2 3">
    <name type="scientific">Candidatus Kutchimonas denitrificans</name>
    <dbReference type="NCBI Taxonomy" id="3056748"/>
    <lineage>
        <taxon>Bacteria</taxon>
        <taxon>Pseudomonadati</taxon>
        <taxon>Gemmatimonadota</taxon>
        <taxon>Gemmatimonadia</taxon>
        <taxon>Candidatus Palauibacterales</taxon>
        <taxon>Candidatus Palauibacteraceae</taxon>
        <taxon>Candidatus Kutchimonas</taxon>
    </lineage>
</organism>
<keyword evidence="1" id="KW-1133">Transmembrane helix</keyword>
<reference evidence="2 3" key="1">
    <citation type="submission" date="2020-01" db="EMBL/GenBank/DDBJ databases">
        <title>Genomes assembled from Gulf of Kutch pelagic sediment metagenomes.</title>
        <authorList>
            <person name="Chandrashekar M."/>
            <person name="Mahajan M.S."/>
            <person name="Dave K.J."/>
            <person name="Vatsa P."/>
            <person name="Nathani N.M."/>
        </authorList>
    </citation>
    <scope>NUCLEOTIDE SEQUENCE [LARGE SCALE GENOMIC DNA]</scope>
    <source>
        <strain evidence="2">KS3-K002</strain>
    </source>
</reference>
<proteinExistence type="predicted"/>
<dbReference type="AlphaFoldDB" id="A0AAE4Z9K6"/>
<feature type="transmembrane region" description="Helical" evidence="1">
    <location>
        <begin position="58"/>
        <end position="81"/>
    </location>
</feature>
<accession>A0AAE4Z9K6</accession>